<evidence type="ECO:0000313" key="1">
    <source>
        <dbReference type="EMBL" id="KAI5682765.1"/>
    </source>
</evidence>
<evidence type="ECO:0000313" key="2">
    <source>
        <dbReference type="Proteomes" id="UP001060085"/>
    </source>
</evidence>
<keyword evidence="2" id="KW-1185">Reference proteome</keyword>
<dbReference type="EMBL" id="CM044701">
    <property type="protein sequence ID" value="KAI5682765.1"/>
    <property type="molecule type" value="Genomic_DNA"/>
</dbReference>
<dbReference type="Proteomes" id="UP001060085">
    <property type="component" value="Linkage Group LG01"/>
</dbReference>
<accession>A0ACC0CCZ7</accession>
<gene>
    <name evidence="1" type="ORF">M9H77_03993</name>
</gene>
<reference evidence="2" key="1">
    <citation type="journal article" date="2023" name="Nat. Plants">
        <title>Single-cell RNA sequencing provides a high-resolution roadmap for understanding the multicellular compartmentation of specialized metabolism.</title>
        <authorList>
            <person name="Sun S."/>
            <person name="Shen X."/>
            <person name="Li Y."/>
            <person name="Li Y."/>
            <person name="Wang S."/>
            <person name="Li R."/>
            <person name="Zhang H."/>
            <person name="Shen G."/>
            <person name="Guo B."/>
            <person name="Wei J."/>
            <person name="Xu J."/>
            <person name="St-Pierre B."/>
            <person name="Chen S."/>
            <person name="Sun C."/>
        </authorList>
    </citation>
    <scope>NUCLEOTIDE SEQUENCE [LARGE SCALE GENOMIC DNA]</scope>
</reference>
<protein>
    <submittedName>
        <fullName evidence="1">Uncharacterized protein</fullName>
    </submittedName>
</protein>
<name>A0ACC0CCZ7_CATRO</name>
<comment type="caution">
    <text evidence="1">The sequence shown here is derived from an EMBL/GenBank/DDBJ whole genome shotgun (WGS) entry which is preliminary data.</text>
</comment>
<proteinExistence type="predicted"/>
<sequence>MKMMKKRKLTQSDHQQQMKSHYSSPKKRRLILKKTHSIPQSSLEMKMGSFYIPKENPDKPLGEDAHIYDEEFNTIAIADGVGSWARKGIDAGEYARALMENALFSIQNQPKGAVDPKQVLNEAFLNTEAKGSSTACIITLNGDNSLNAANLGDSGFMVIRQGRVVYQSPSQQHSFNCPYQIGNGTRDTPNSAKEIVFPVETGDIIVAGTDGLFDNMFPAEIEDVVELCLKEENSPDLMAWTIGRVARQKSRYEYSISPFTEAAMDAGYDIYDYLGGKYDDVTVVVAFIQERNSSADSSSSSSSSS</sequence>
<organism evidence="1 2">
    <name type="scientific">Catharanthus roseus</name>
    <name type="common">Madagascar periwinkle</name>
    <name type="synonym">Vinca rosea</name>
    <dbReference type="NCBI Taxonomy" id="4058"/>
    <lineage>
        <taxon>Eukaryota</taxon>
        <taxon>Viridiplantae</taxon>
        <taxon>Streptophyta</taxon>
        <taxon>Embryophyta</taxon>
        <taxon>Tracheophyta</taxon>
        <taxon>Spermatophyta</taxon>
        <taxon>Magnoliopsida</taxon>
        <taxon>eudicotyledons</taxon>
        <taxon>Gunneridae</taxon>
        <taxon>Pentapetalae</taxon>
        <taxon>asterids</taxon>
        <taxon>lamiids</taxon>
        <taxon>Gentianales</taxon>
        <taxon>Apocynaceae</taxon>
        <taxon>Rauvolfioideae</taxon>
        <taxon>Vinceae</taxon>
        <taxon>Catharanthinae</taxon>
        <taxon>Catharanthus</taxon>
    </lineage>
</organism>